<evidence type="ECO:0000313" key="2">
    <source>
        <dbReference type="EMBL" id="KWX22766.1"/>
    </source>
</evidence>
<evidence type="ECO:0000313" key="3">
    <source>
        <dbReference type="Proteomes" id="UP000070612"/>
    </source>
</evidence>
<organism evidence="2 3">
    <name type="scientific">Mycolicibacterium wolinskyi</name>
    <dbReference type="NCBI Taxonomy" id="59750"/>
    <lineage>
        <taxon>Bacteria</taxon>
        <taxon>Bacillati</taxon>
        <taxon>Actinomycetota</taxon>
        <taxon>Actinomycetes</taxon>
        <taxon>Mycobacteriales</taxon>
        <taxon>Mycobacteriaceae</taxon>
        <taxon>Mycolicibacterium</taxon>
    </lineage>
</organism>
<keyword evidence="1" id="KW-0812">Transmembrane</keyword>
<dbReference type="InterPro" id="IPR035197">
    <property type="entry name" value="DUF5313"/>
</dbReference>
<accession>A0A132PKA1</accession>
<evidence type="ECO:0000256" key="1">
    <source>
        <dbReference type="SAM" id="Phobius"/>
    </source>
</evidence>
<dbReference type="EMBL" id="LGTW01000011">
    <property type="protein sequence ID" value="KWX22766.1"/>
    <property type="molecule type" value="Genomic_DNA"/>
</dbReference>
<name>A0A132PKA1_9MYCO</name>
<comment type="caution">
    <text evidence="2">The sequence shown here is derived from an EMBL/GenBank/DDBJ whole genome shotgun (WGS) entry which is preliminary data.</text>
</comment>
<dbReference type="RefSeq" id="WP_067851090.1">
    <property type="nucleotide sequence ID" value="NZ_LGTW01000011.1"/>
</dbReference>
<feature type="transmembrane region" description="Helical" evidence="1">
    <location>
        <begin position="45"/>
        <end position="63"/>
    </location>
</feature>
<feature type="transmembrane region" description="Helical" evidence="1">
    <location>
        <begin position="69"/>
        <end position="89"/>
    </location>
</feature>
<dbReference type="AlphaFoldDB" id="A0A132PKA1"/>
<sequence length="138" mass="15888">MSEPSARSKPNIWEYVTYCYGRRLPDSMRSWVRDDLAGEGATVRMMVRMAVPALIILAPFWLIPTTLYVHISMTLPIFIPFVFFSHALNKVWRRHMLAKHGLDPNLVDALSRKKNAHIHEAYIERYGPRSGPPSSHDV</sequence>
<protein>
    <submittedName>
        <fullName evidence="2">Membrane protein</fullName>
    </submittedName>
</protein>
<dbReference type="PATRIC" id="fig|59750.3.peg.874"/>
<keyword evidence="3" id="KW-1185">Reference proteome</keyword>
<keyword evidence="1" id="KW-0472">Membrane</keyword>
<reference evidence="2 3" key="1">
    <citation type="submission" date="2015-07" db="EMBL/GenBank/DDBJ databases">
        <title>A draft genome sequence of Mycobacterium wolinskyi.</title>
        <authorList>
            <person name="de Man T.J."/>
            <person name="Perry K.A."/>
            <person name="Coulliette A.D."/>
            <person name="Jensen B."/>
            <person name="Toney N.C."/>
            <person name="Limbago B.M."/>
            <person name="Noble-Wang J."/>
        </authorList>
    </citation>
    <scope>NUCLEOTIDE SEQUENCE [LARGE SCALE GENOMIC DNA]</scope>
    <source>
        <strain evidence="2 3">CDC_01</strain>
    </source>
</reference>
<keyword evidence="1" id="KW-1133">Transmembrane helix</keyword>
<dbReference type="STRING" id="59750.AWC31_05115"/>
<dbReference type="Proteomes" id="UP000070612">
    <property type="component" value="Unassembled WGS sequence"/>
</dbReference>
<gene>
    <name evidence="2" type="ORF">AFM11_17595</name>
</gene>
<proteinExistence type="predicted"/>
<dbReference type="Pfam" id="PF17240">
    <property type="entry name" value="DUF5313"/>
    <property type="match status" value="1"/>
</dbReference>